<protein>
    <submittedName>
        <fullName evidence="2">Cyclin-like F-box</fullName>
    </submittedName>
</protein>
<evidence type="ECO:0000313" key="2">
    <source>
        <dbReference type="EMBL" id="KAH0966240.1"/>
    </source>
</evidence>
<organism evidence="2 3">
    <name type="scientific">Hirsutella rhossiliensis</name>
    <dbReference type="NCBI Taxonomy" id="111463"/>
    <lineage>
        <taxon>Eukaryota</taxon>
        <taxon>Fungi</taxon>
        <taxon>Dikarya</taxon>
        <taxon>Ascomycota</taxon>
        <taxon>Pezizomycotina</taxon>
        <taxon>Sordariomycetes</taxon>
        <taxon>Hypocreomycetidae</taxon>
        <taxon>Hypocreales</taxon>
        <taxon>Ophiocordycipitaceae</taxon>
        <taxon>Hirsutella</taxon>
    </lineage>
</organism>
<dbReference type="GeneID" id="68350778"/>
<name>A0A9P8N3J3_9HYPO</name>
<keyword evidence="3" id="KW-1185">Reference proteome</keyword>
<feature type="region of interest" description="Disordered" evidence="1">
    <location>
        <begin position="143"/>
        <end position="170"/>
    </location>
</feature>
<dbReference type="EMBL" id="JAIZPD010000002">
    <property type="protein sequence ID" value="KAH0966240.1"/>
    <property type="molecule type" value="Genomic_DNA"/>
</dbReference>
<sequence>MAGLEPTAITFVPGIEPFALTPVIEDMVRTRFCVPGSVFLVEGIDAVPVTKTGRWQAIRILLGDGELCVQALLDGALHRFVQTGEVAVGCYVRVQQFELRWRNAAGELVSDAGRDGRNMAYLVLRDLVTTGWNKTVAALYRSEAPSKAVSPDGSEPTGDAEREDTGTPGETKLVKLMKPRQGDVEADETEDADLADAFDTFEALTFPVKKVPPQPAKSRPVQTHRPAAQKPTLPIALPRDWHDPQTPLKLTTLRSIPHLPYAQNWSCNVLVVVATLSPVEPSHLPPYKQRSARIVDPSTTKQVHLTVFLDPDEFAPAVGSAVLLTGVKNHRFDGGSLKKYASDGRGGVRWWFEDPWELTWCDVAGIKQWWADMEAALALRGGEAAQDME</sequence>
<accession>A0A9P8N3J3</accession>
<gene>
    <name evidence="2" type="ORF">HRG_01649</name>
</gene>
<proteinExistence type="predicted"/>
<dbReference type="OrthoDB" id="1918685at2759"/>
<reference evidence="2" key="1">
    <citation type="submission" date="2021-09" db="EMBL/GenBank/DDBJ databases">
        <title>A high-quality genome of the endoparasitic fungus Hirsutella rhossiliensis with a comparison of Hirsutella genomes reveals transposable elements contributing to genome size variation.</title>
        <authorList>
            <person name="Lin R."/>
            <person name="Jiao Y."/>
            <person name="Sun X."/>
            <person name="Ling J."/>
            <person name="Xie B."/>
            <person name="Cheng X."/>
        </authorList>
    </citation>
    <scope>NUCLEOTIDE SEQUENCE</scope>
    <source>
        <strain evidence="2">HR02</strain>
    </source>
</reference>
<evidence type="ECO:0000313" key="3">
    <source>
        <dbReference type="Proteomes" id="UP000824596"/>
    </source>
</evidence>
<comment type="caution">
    <text evidence="2">The sequence shown here is derived from an EMBL/GenBank/DDBJ whole genome shotgun (WGS) entry which is preliminary data.</text>
</comment>
<dbReference type="AlphaFoldDB" id="A0A9P8N3J3"/>
<evidence type="ECO:0000256" key="1">
    <source>
        <dbReference type="SAM" id="MobiDB-lite"/>
    </source>
</evidence>
<dbReference type="RefSeq" id="XP_044723753.1">
    <property type="nucleotide sequence ID" value="XM_044860120.1"/>
</dbReference>
<dbReference type="Proteomes" id="UP000824596">
    <property type="component" value="Unassembled WGS sequence"/>
</dbReference>